<evidence type="ECO:0000256" key="5">
    <source>
        <dbReference type="SAM" id="MobiDB-lite"/>
    </source>
</evidence>
<dbReference type="PROSITE" id="PS51387">
    <property type="entry name" value="FAD_PCMH"/>
    <property type="match status" value="1"/>
</dbReference>
<dbReference type="SUPFAM" id="SSF55103">
    <property type="entry name" value="FAD-linked oxidases, C-terminal domain"/>
    <property type="match status" value="1"/>
</dbReference>
<sequence length="594" mass="64805">MSTPEQAGTNQTGQPNKNSVAVKFQKWWGWGDEAAKPYAVADKPKFPTFAMENLGVDILSKELETPSFDDLDVPASQLRDDLRAKLVEVIGEQYVATDDEVRVIHAFGKGVRDLVRVRRGQLDRIPDVVVYPADEAQVRAVMDAVLEADAVVIPYGGGSNIVAALEPEKGEQRQVVTVNMGRMGKVLEIDEHSCLARIEAGALGPDMEEQLNKQGWTLGHFPDSFMWSTVGGWIATRSTGSQSDKYGDIADMTRGVRMIMPAAPGSAERTDVLVLHPLPSYSSGPSVREMVLGSEGRLGIITEAWMQVHKLAEVREIQAYFYPTYEDGLRAAEAIAHSDAEPMMLRVSDAAETQFSMANGKKSSKVSHYMNQAVQRVMLAKGWNLDEICISFVGFEGSATHVRYTKSVVSKIVKANGGLGVGKGPGTLFDQKKYDIPYIRDFLLNIGIPADVSETATPWSQAEEIHTKTVAAAEKAFAETGHRGFIMCHVSHSYHAGACQYFTFAVADGSETSMDTYDHVKRAVQQSFIDCGGTVSHHHGVGEEHSPWIDQDISPAGVHMQRKLFEGVDPGRNLNPGKIVHDGRPGVSSNSSDA</sequence>
<dbReference type="Pfam" id="PF01565">
    <property type="entry name" value="FAD_binding_4"/>
    <property type="match status" value="1"/>
</dbReference>
<proteinExistence type="inferred from homology"/>
<feature type="domain" description="FAD-binding PCMH-type" evidence="6">
    <location>
        <begin position="122"/>
        <end position="311"/>
    </location>
</feature>
<dbReference type="PANTHER" id="PTHR46568:SF1">
    <property type="entry name" value="ALKYLDIHYDROXYACETONEPHOSPHATE SYNTHASE, PEROXISOMAL"/>
    <property type="match status" value="1"/>
</dbReference>
<evidence type="ECO:0000256" key="3">
    <source>
        <dbReference type="ARBA" id="ARBA00022827"/>
    </source>
</evidence>
<keyword evidence="8" id="KW-1185">Reference proteome</keyword>
<evidence type="ECO:0000313" key="8">
    <source>
        <dbReference type="Proteomes" id="UP001596266"/>
    </source>
</evidence>
<dbReference type="SUPFAM" id="SSF56176">
    <property type="entry name" value="FAD-binding/transporter-associated domain-like"/>
    <property type="match status" value="1"/>
</dbReference>
<dbReference type="InterPro" id="IPR016164">
    <property type="entry name" value="FAD-linked_Oxase-like_C"/>
</dbReference>
<feature type="region of interest" description="Disordered" evidence="5">
    <location>
        <begin position="567"/>
        <end position="594"/>
    </location>
</feature>
<dbReference type="PANTHER" id="PTHR46568">
    <property type="entry name" value="ALKYLDIHYDROXYACETONEPHOSPHATE SYNTHASE, PEROXISOMAL"/>
    <property type="match status" value="1"/>
</dbReference>
<reference evidence="8" key="1">
    <citation type="journal article" date="2019" name="Int. J. Syst. Evol. Microbiol.">
        <title>The Global Catalogue of Microorganisms (GCM) 10K type strain sequencing project: providing services to taxonomists for standard genome sequencing and annotation.</title>
        <authorList>
            <consortium name="The Broad Institute Genomics Platform"/>
            <consortium name="The Broad Institute Genome Sequencing Center for Infectious Disease"/>
            <person name="Wu L."/>
            <person name="Ma J."/>
        </authorList>
    </citation>
    <scope>NUCLEOTIDE SEQUENCE [LARGE SCALE GENOMIC DNA]</scope>
    <source>
        <strain evidence="8">CGMCC 1.15277</strain>
    </source>
</reference>
<evidence type="ECO:0000256" key="4">
    <source>
        <dbReference type="ARBA" id="ARBA00023002"/>
    </source>
</evidence>
<dbReference type="Gene3D" id="3.30.43.10">
    <property type="entry name" value="Uridine Diphospho-n-acetylenolpyruvylglucosamine Reductase, domain 2"/>
    <property type="match status" value="1"/>
</dbReference>
<dbReference type="InterPro" id="IPR025650">
    <property type="entry name" value="Alkyl-DHAP_Synthase"/>
</dbReference>
<dbReference type="Gene3D" id="3.30.300.330">
    <property type="match status" value="1"/>
</dbReference>
<evidence type="ECO:0000313" key="7">
    <source>
        <dbReference type="EMBL" id="MFC6396678.1"/>
    </source>
</evidence>
<dbReference type="InterPro" id="IPR006094">
    <property type="entry name" value="Oxid_FAD_bind_N"/>
</dbReference>
<dbReference type="Gene3D" id="3.30.70.3450">
    <property type="match status" value="1"/>
</dbReference>
<keyword evidence="4" id="KW-0560">Oxidoreductase</keyword>
<dbReference type="InterPro" id="IPR016169">
    <property type="entry name" value="FAD-bd_PCMH_sub2"/>
</dbReference>
<dbReference type="Pfam" id="PF02913">
    <property type="entry name" value="FAD-oxidase_C"/>
    <property type="match status" value="1"/>
</dbReference>
<dbReference type="InterPro" id="IPR004113">
    <property type="entry name" value="FAD-bd_oxidored_4_C"/>
</dbReference>
<organism evidence="7 8">
    <name type="scientific">Luteococcus sanguinis</name>
    <dbReference type="NCBI Taxonomy" id="174038"/>
    <lineage>
        <taxon>Bacteria</taxon>
        <taxon>Bacillati</taxon>
        <taxon>Actinomycetota</taxon>
        <taxon>Actinomycetes</taxon>
        <taxon>Propionibacteriales</taxon>
        <taxon>Propionibacteriaceae</taxon>
        <taxon>Luteococcus</taxon>
    </lineage>
</organism>
<evidence type="ECO:0000256" key="2">
    <source>
        <dbReference type="ARBA" id="ARBA00022630"/>
    </source>
</evidence>
<accession>A0ABW1X239</accession>
<dbReference type="EMBL" id="JBHSUA010000015">
    <property type="protein sequence ID" value="MFC6396678.1"/>
    <property type="molecule type" value="Genomic_DNA"/>
</dbReference>
<keyword evidence="3" id="KW-0274">FAD</keyword>
<protein>
    <submittedName>
        <fullName evidence="7">FAD-binding oxidoreductase</fullName>
    </submittedName>
</protein>
<name>A0ABW1X239_9ACTN</name>
<evidence type="ECO:0000259" key="6">
    <source>
        <dbReference type="PROSITE" id="PS51387"/>
    </source>
</evidence>
<gene>
    <name evidence="7" type="ORF">ACFP57_06720</name>
</gene>
<dbReference type="Proteomes" id="UP001596266">
    <property type="component" value="Unassembled WGS sequence"/>
</dbReference>
<comment type="caution">
    <text evidence="7">The sequence shown here is derived from an EMBL/GenBank/DDBJ whole genome shotgun (WGS) entry which is preliminary data.</text>
</comment>
<keyword evidence="2" id="KW-0285">Flavoprotein</keyword>
<dbReference type="Gene3D" id="3.30.465.10">
    <property type="match status" value="1"/>
</dbReference>
<evidence type="ECO:0000256" key="1">
    <source>
        <dbReference type="ARBA" id="ARBA00008000"/>
    </source>
</evidence>
<dbReference type="InterPro" id="IPR016166">
    <property type="entry name" value="FAD-bd_PCMH"/>
</dbReference>
<dbReference type="InterPro" id="IPR036318">
    <property type="entry name" value="FAD-bd_PCMH-like_sf"/>
</dbReference>
<dbReference type="InterPro" id="IPR016167">
    <property type="entry name" value="FAD-bd_PCMH_sub1"/>
</dbReference>
<dbReference type="RefSeq" id="WP_343884337.1">
    <property type="nucleotide sequence ID" value="NZ_BAAAKI010000001.1"/>
</dbReference>
<comment type="similarity">
    <text evidence="1">Belongs to the FAD-binding oxidoreductase/transferase type 4 family.</text>
</comment>